<dbReference type="GeneID" id="91092772"/>
<dbReference type="EMBL" id="CP144099">
    <property type="protein sequence ID" value="WWC87213.1"/>
    <property type="molecule type" value="Genomic_DNA"/>
</dbReference>
<name>A0AAX4JQQ9_9TREE</name>
<sequence length="365" mass="39722">MLTSLNSLSTFTGALGSKRKSDLVEIAESLGINNPEARVADLVKSIQAHLDRNETTLSQDSRYKGLYYKKRASGTHPPDSDSESPVAADIKSTIVSTAKASRKSINKAVDKVQATIEAANIPLPESPIALAKIQDKAVEVSQALIPSPETQKGLTIQAKNISQYLVQYTKDGQVRVDHAVRHLRDLLSTPQHLVLTSLSIELLFLLSHVSQFYDHTYYFPPAPGDKGTINSLLNVAFFWLPTATLKFRLPEFRSFGLTDIYSAIAWWFFSTVLPPYALSTIVSFVPQKGSIRHGGAQTRYQSSHPPKPTSDPLAFALIRLALLILPLTSAAPSAFVDALEISGNLQGRALAAGLTAALVLAEKLY</sequence>
<dbReference type="Proteomes" id="UP001355207">
    <property type="component" value="Chromosome 2"/>
</dbReference>
<evidence type="ECO:0000313" key="3">
    <source>
        <dbReference type="Proteomes" id="UP001355207"/>
    </source>
</evidence>
<dbReference type="GO" id="GO:0016020">
    <property type="term" value="C:membrane"/>
    <property type="evidence" value="ECO:0007669"/>
    <property type="project" value="TreeGrafter"/>
</dbReference>
<keyword evidence="1" id="KW-0812">Transmembrane</keyword>
<accession>A0AAX4JQQ9</accession>
<keyword evidence="1" id="KW-1133">Transmembrane helix</keyword>
<evidence type="ECO:0000256" key="1">
    <source>
        <dbReference type="SAM" id="Phobius"/>
    </source>
</evidence>
<evidence type="ECO:0000313" key="2">
    <source>
        <dbReference type="EMBL" id="WWC87213.1"/>
    </source>
</evidence>
<dbReference type="PANTHER" id="PTHR41807">
    <property type="entry name" value="GLUTATHIONE TRANSFERASE 3"/>
    <property type="match status" value="1"/>
</dbReference>
<dbReference type="PANTHER" id="PTHR41807:SF1">
    <property type="entry name" value="GLUTATHIONE TRANSFERASE 3"/>
    <property type="match status" value="1"/>
</dbReference>
<reference evidence="2 3" key="1">
    <citation type="submission" date="2024-01" db="EMBL/GenBank/DDBJ databases">
        <title>Comparative genomics of Cryptococcus and Kwoniella reveals pathogenesis evolution and contrasting modes of karyotype evolution via chromosome fusion or intercentromeric recombination.</title>
        <authorList>
            <person name="Coelho M.A."/>
            <person name="David-Palma M."/>
            <person name="Shea T."/>
            <person name="Bowers K."/>
            <person name="McGinley-Smith S."/>
            <person name="Mohammad A.W."/>
            <person name="Gnirke A."/>
            <person name="Yurkov A.M."/>
            <person name="Nowrousian M."/>
            <person name="Sun S."/>
            <person name="Cuomo C.A."/>
            <person name="Heitman J."/>
        </authorList>
    </citation>
    <scope>NUCLEOTIDE SEQUENCE [LARGE SCALE GENOMIC DNA]</scope>
    <source>
        <strain evidence="2 3">CBS 6074</strain>
    </source>
</reference>
<proteinExistence type="predicted"/>
<protein>
    <submittedName>
        <fullName evidence="2">Uncharacterized protein</fullName>
    </submittedName>
</protein>
<dbReference type="RefSeq" id="XP_066073976.1">
    <property type="nucleotide sequence ID" value="XM_066217879.1"/>
</dbReference>
<keyword evidence="1" id="KW-0472">Membrane</keyword>
<keyword evidence="3" id="KW-1185">Reference proteome</keyword>
<dbReference type="AlphaFoldDB" id="A0AAX4JQQ9"/>
<dbReference type="InterPro" id="IPR038872">
    <property type="entry name" value="Put_GTT3"/>
</dbReference>
<organism evidence="2 3">
    <name type="scientific">Kwoniella dendrophila CBS 6074</name>
    <dbReference type="NCBI Taxonomy" id="1295534"/>
    <lineage>
        <taxon>Eukaryota</taxon>
        <taxon>Fungi</taxon>
        <taxon>Dikarya</taxon>
        <taxon>Basidiomycota</taxon>
        <taxon>Agaricomycotina</taxon>
        <taxon>Tremellomycetes</taxon>
        <taxon>Tremellales</taxon>
        <taxon>Cryptococcaceae</taxon>
        <taxon>Kwoniella</taxon>
    </lineage>
</organism>
<gene>
    <name evidence="2" type="ORF">L201_002100</name>
</gene>
<feature type="transmembrane region" description="Helical" evidence="1">
    <location>
        <begin position="264"/>
        <end position="285"/>
    </location>
</feature>